<dbReference type="OrthoDB" id="9804723at2"/>
<evidence type="ECO:0000313" key="3">
    <source>
        <dbReference type="Proteomes" id="UP000315364"/>
    </source>
</evidence>
<dbReference type="InterPro" id="IPR050266">
    <property type="entry name" value="AB_hydrolase_sf"/>
</dbReference>
<dbReference type="InterPro" id="IPR000073">
    <property type="entry name" value="AB_hydrolase_1"/>
</dbReference>
<dbReference type="SUPFAM" id="SSF53474">
    <property type="entry name" value="alpha/beta-Hydrolases"/>
    <property type="match status" value="1"/>
</dbReference>
<dbReference type="PANTHER" id="PTHR43798:SF5">
    <property type="entry name" value="MONOACYLGLYCEROL LIPASE ABHD6"/>
    <property type="match status" value="1"/>
</dbReference>
<evidence type="ECO:0000259" key="1">
    <source>
        <dbReference type="Pfam" id="PF12697"/>
    </source>
</evidence>
<feature type="domain" description="AB hydrolase-1" evidence="1">
    <location>
        <begin position="49"/>
        <end position="250"/>
    </location>
</feature>
<dbReference type="Proteomes" id="UP000315364">
    <property type="component" value="Chromosome"/>
</dbReference>
<dbReference type="KEGG" id="dea:FPZ08_15130"/>
<reference evidence="2 3" key="1">
    <citation type="submission" date="2019-07" db="EMBL/GenBank/DDBJ databases">
        <title>Full genome sequence of Devosia sp. Gsoil 520.</title>
        <authorList>
            <person name="Im W.-T."/>
        </authorList>
    </citation>
    <scope>NUCLEOTIDE SEQUENCE [LARGE SCALE GENOMIC DNA]</scope>
    <source>
        <strain evidence="2 3">Gsoil 520</strain>
    </source>
</reference>
<dbReference type="GO" id="GO:0046464">
    <property type="term" value="P:acylglycerol catabolic process"/>
    <property type="evidence" value="ECO:0007669"/>
    <property type="project" value="TreeGrafter"/>
</dbReference>
<name>A0A5B8LWU2_9HYPH</name>
<dbReference type="AlphaFoldDB" id="A0A5B8LWU2"/>
<dbReference type="GO" id="GO:0047372">
    <property type="term" value="F:monoacylglycerol lipase activity"/>
    <property type="evidence" value="ECO:0007669"/>
    <property type="project" value="TreeGrafter"/>
</dbReference>
<proteinExistence type="predicted"/>
<dbReference type="GO" id="GO:0016020">
    <property type="term" value="C:membrane"/>
    <property type="evidence" value="ECO:0007669"/>
    <property type="project" value="TreeGrafter"/>
</dbReference>
<dbReference type="Pfam" id="PF12697">
    <property type="entry name" value="Abhydrolase_6"/>
    <property type="match status" value="1"/>
</dbReference>
<keyword evidence="3" id="KW-1185">Reference proteome</keyword>
<sequence length="353" mass="38667">MTLLAGDVRYARPSWFEQALAAEAETSFVDVNGVAIEMLTWGRRGAPGLLLVPGHGANAHWWAFIAPFFAEQFRVASLSLSGMGRSGWRTHYTATGYVEEVVAVADAAGLQLSGTPPVLVGHSYGGAVAVTTMATTRSQFSSAVIVDSGLLSLKRRVSEMTAQKARAHRIYPDLDTALRRFRFLPEQPTDNLFIADYIARQSLKQVEHGWTWRFDPFLSANRSMGDVGALLETVTTPLVLSVAHGQRWFPRTSLPRFSKRNHPRGPAKSLMPDIMSWSTSPCASSRPSKPRFRPEPWNCAGALASATGRGLARLRRILGMCGAHGCVTCQAVDRMRLPFSTCRLPWQSVPGQA</sequence>
<evidence type="ECO:0000313" key="2">
    <source>
        <dbReference type="EMBL" id="QDZ11962.1"/>
    </source>
</evidence>
<dbReference type="InterPro" id="IPR029058">
    <property type="entry name" value="AB_hydrolase_fold"/>
</dbReference>
<gene>
    <name evidence="2" type="ORF">FPZ08_15130</name>
</gene>
<dbReference type="Gene3D" id="3.40.50.1820">
    <property type="entry name" value="alpha/beta hydrolase"/>
    <property type="match status" value="1"/>
</dbReference>
<dbReference type="PANTHER" id="PTHR43798">
    <property type="entry name" value="MONOACYLGLYCEROL LIPASE"/>
    <property type="match status" value="1"/>
</dbReference>
<dbReference type="RefSeq" id="WP_146290778.1">
    <property type="nucleotide sequence ID" value="NZ_CP042304.1"/>
</dbReference>
<protein>
    <submittedName>
        <fullName evidence="2">Alpha/beta hydrolase</fullName>
    </submittedName>
</protein>
<keyword evidence="2" id="KW-0378">Hydrolase</keyword>
<dbReference type="EMBL" id="CP042304">
    <property type="protein sequence ID" value="QDZ11962.1"/>
    <property type="molecule type" value="Genomic_DNA"/>
</dbReference>
<organism evidence="2 3">
    <name type="scientific">Devosia ginsengisoli</name>
    <dbReference type="NCBI Taxonomy" id="400770"/>
    <lineage>
        <taxon>Bacteria</taxon>
        <taxon>Pseudomonadati</taxon>
        <taxon>Pseudomonadota</taxon>
        <taxon>Alphaproteobacteria</taxon>
        <taxon>Hyphomicrobiales</taxon>
        <taxon>Devosiaceae</taxon>
        <taxon>Devosia</taxon>
    </lineage>
</organism>
<accession>A0A5B8LWU2</accession>